<evidence type="ECO:0000256" key="3">
    <source>
        <dbReference type="ARBA" id="ARBA00023242"/>
    </source>
</evidence>
<dbReference type="PANTHER" id="PTHR31001">
    <property type="entry name" value="UNCHARACTERIZED TRANSCRIPTIONAL REGULATORY PROTEIN"/>
    <property type="match status" value="1"/>
</dbReference>
<feature type="region of interest" description="Disordered" evidence="4">
    <location>
        <begin position="679"/>
        <end position="715"/>
    </location>
</feature>
<feature type="region of interest" description="Disordered" evidence="4">
    <location>
        <begin position="727"/>
        <end position="782"/>
    </location>
</feature>
<dbReference type="CDD" id="cd00067">
    <property type="entry name" value="GAL4"/>
    <property type="match status" value="1"/>
</dbReference>
<evidence type="ECO:0000256" key="2">
    <source>
        <dbReference type="ARBA" id="ARBA00022723"/>
    </source>
</evidence>
<feature type="compositionally biased region" description="Low complexity" evidence="4">
    <location>
        <begin position="684"/>
        <end position="696"/>
    </location>
</feature>
<dbReference type="GO" id="GO:0008270">
    <property type="term" value="F:zinc ion binding"/>
    <property type="evidence" value="ECO:0007669"/>
    <property type="project" value="InterPro"/>
</dbReference>
<dbReference type="PANTHER" id="PTHR31001:SF56">
    <property type="entry name" value="ZN(2)-C6 FUNGAL-TYPE DOMAIN-CONTAINING PROTEIN"/>
    <property type="match status" value="1"/>
</dbReference>
<dbReference type="Pfam" id="PF04082">
    <property type="entry name" value="Fungal_trans"/>
    <property type="match status" value="1"/>
</dbReference>
<dbReference type="GO" id="GO:0006351">
    <property type="term" value="P:DNA-templated transcription"/>
    <property type="evidence" value="ECO:0007669"/>
    <property type="project" value="InterPro"/>
</dbReference>
<dbReference type="GO" id="GO:0000981">
    <property type="term" value="F:DNA-binding transcription factor activity, RNA polymerase II-specific"/>
    <property type="evidence" value="ECO:0007669"/>
    <property type="project" value="InterPro"/>
</dbReference>
<dbReference type="CDD" id="cd12148">
    <property type="entry name" value="fungal_TF_MHR"/>
    <property type="match status" value="1"/>
</dbReference>
<gene>
    <name evidence="6" type="ORF">K435DRAFT_708630</name>
</gene>
<keyword evidence="7" id="KW-1185">Reference proteome</keyword>
<dbReference type="InterPro" id="IPR001138">
    <property type="entry name" value="Zn2Cys6_DnaBD"/>
</dbReference>
<dbReference type="Gene3D" id="4.10.240.10">
    <property type="entry name" value="Zn(2)-C6 fungal-type DNA-binding domain"/>
    <property type="match status" value="1"/>
</dbReference>
<dbReference type="PROSITE" id="PS50048">
    <property type="entry name" value="ZN2_CY6_FUNGAL_2"/>
    <property type="match status" value="1"/>
</dbReference>
<organism evidence="6 7">
    <name type="scientific">Dendrothele bispora (strain CBS 962.96)</name>
    <dbReference type="NCBI Taxonomy" id="1314807"/>
    <lineage>
        <taxon>Eukaryota</taxon>
        <taxon>Fungi</taxon>
        <taxon>Dikarya</taxon>
        <taxon>Basidiomycota</taxon>
        <taxon>Agaricomycotina</taxon>
        <taxon>Agaricomycetes</taxon>
        <taxon>Agaricomycetidae</taxon>
        <taxon>Agaricales</taxon>
        <taxon>Agaricales incertae sedis</taxon>
        <taxon>Dendrothele</taxon>
    </lineage>
</organism>
<dbReference type="GO" id="GO:0003677">
    <property type="term" value="F:DNA binding"/>
    <property type="evidence" value="ECO:0007669"/>
    <property type="project" value="InterPro"/>
</dbReference>
<sequence length="859" mass="96039">MTDSSHSSHRRMSRKHASEDDIDLRRARGEISCAECRRLKLRCDRKNPCSSCVRRGCPSICPNGSLSTGQGSRFVLADTSQLHTKITEMGQRIRQLEDALAIFHSSVSNEPHPLLREELLAIKFGPEKGHPQVNGARDATIDSIDALGTLTIGDRGESKYFGRSAGSEIMFLAGADLGSLEVDEPVDCDYQDIARLFPLSSELASEKILETLLTYLPEQPRAWALCETYLEQAAWMFQPLRREEIIDELLTPIYRAVKARDTTDSNTSESETVSPHKLSALYIIFALGALVDLTLEPFNIEAEKYFQLCRAALSLRYIFDSPELSTVQTVVLMAYYHSMAGRRYTLDSAWCLMSVGAKLAQSVGLHRDSARWNLSPKFVQRRRFLFYEIFCAEIFHSLALGRPPSIRLSYADCEFPSDTETTLDQDGKPLTSFYQWKYEFCTEILAPVLELTLTAKPPKYEVILDLDRKVREKIVPPHLNIFMNAEDCSPATYMRGSMLGQYRTVTLLFLHRSFFAQAMLDYPVNPLRSPYAPSFLAAYRCASGIIKSCLNHFERFPELCARWWGIWTHLFTAAIIVGTIVTRSPSSTMTPNAFIELGLACDLFQKGAANSRRARSGLSILNKLRNKAFEVYSQYRSGNLPPPSTLSVGRDYGDDELALFGGQTRVLFVKLLRRQKRSFSRSRPSSAEVQSPASSSDGSESKDTPSSPSESLPDVHPSLVEYLSLLPPHQHPQSSAPTMNVDQPPPNFFTSNVYYEPQAPPQTPPPQQDATNLPPMMGQTPDLNDPSLSMYGGFHMQNPELPAFTAESGSIPESSTGSEPLLDLGMMMSGDSGIDEQWKSFMRESGLLDNSMGYTTMNF</sequence>
<dbReference type="AlphaFoldDB" id="A0A4V4HJ00"/>
<dbReference type="Pfam" id="PF00172">
    <property type="entry name" value="Zn_clus"/>
    <property type="match status" value="1"/>
</dbReference>
<keyword evidence="3" id="KW-0539">Nucleus</keyword>
<dbReference type="GO" id="GO:0005634">
    <property type="term" value="C:nucleus"/>
    <property type="evidence" value="ECO:0007669"/>
    <property type="project" value="UniProtKB-SubCell"/>
</dbReference>
<dbReference type="SMART" id="SM00906">
    <property type="entry name" value="Fungal_trans"/>
    <property type="match status" value="1"/>
</dbReference>
<feature type="compositionally biased region" description="Polar residues" evidence="4">
    <location>
        <begin position="731"/>
        <end position="741"/>
    </location>
</feature>
<evidence type="ECO:0000313" key="7">
    <source>
        <dbReference type="Proteomes" id="UP000297245"/>
    </source>
</evidence>
<accession>A0A4V4HJ00</accession>
<protein>
    <recommendedName>
        <fullName evidence="5">Zn(2)-C6 fungal-type domain-containing protein</fullName>
    </recommendedName>
</protein>
<evidence type="ECO:0000256" key="1">
    <source>
        <dbReference type="ARBA" id="ARBA00004123"/>
    </source>
</evidence>
<dbReference type="Proteomes" id="UP000297245">
    <property type="component" value="Unassembled WGS sequence"/>
</dbReference>
<dbReference type="InterPro" id="IPR050613">
    <property type="entry name" value="Sec_Metabolite_Reg"/>
</dbReference>
<name>A0A4V4HJ00_DENBC</name>
<dbReference type="SMART" id="SM00066">
    <property type="entry name" value="GAL4"/>
    <property type="match status" value="1"/>
</dbReference>
<evidence type="ECO:0000256" key="4">
    <source>
        <dbReference type="SAM" id="MobiDB-lite"/>
    </source>
</evidence>
<dbReference type="SUPFAM" id="SSF57701">
    <property type="entry name" value="Zn2/Cys6 DNA-binding domain"/>
    <property type="match status" value="1"/>
</dbReference>
<feature type="domain" description="Zn(2)-C6 fungal-type" evidence="5">
    <location>
        <begin position="32"/>
        <end position="61"/>
    </location>
</feature>
<evidence type="ECO:0000259" key="5">
    <source>
        <dbReference type="PROSITE" id="PS50048"/>
    </source>
</evidence>
<dbReference type="PROSITE" id="PS00463">
    <property type="entry name" value="ZN2_CY6_FUNGAL_1"/>
    <property type="match status" value="1"/>
</dbReference>
<dbReference type="OrthoDB" id="424974at2759"/>
<reference evidence="6 7" key="1">
    <citation type="journal article" date="2019" name="Nat. Ecol. Evol.">
        <title>Megaphylogeny resolves global patterns of mushroom evolution.</title>
        <authorList>
            <person name="Varga T."/>
            <person name="Krizsan K."/>
            <person name="Foldi C."/>
            <person name="Dima B."/>
            <person name="Sanchez-Garcia M."/>
            <person name="Sanchez-Ramirez S."/>
            <person name="Szollosi G.J."/>
            <person name="Szarkandi J.G."/>
            <person name="Papp V."/>
            <person name="Albert L."/>
            <person name="Andreopoulos W."/>
            <person name="Angelini C."/>
            <person name="Antonin V."/>
            <person name="Barry K.W."/>
            <person name="Bougher N.L."/>
            <person name="Buchanan P."/>
            <person name="Buyck B."/>
            <person name="Bense V."/>
            <person name="Catcheside P."/>
            <person name="Chovatia M."/>
            <person name="Cooper J."/>
            <person name="Damon W."/>
            <person name="Desjardin D."/>
            <person name="Finy P."/>
            <person name="Geml J."/>
            <person name="Haridas S."/>
            <person name="Hughes K."/>
            <person name="Justo A."/>
            <person name="Karasinski D."/>
            <person name="Kautmanova I."/>
            <person name="Kiss B."/>
            <person name="Kocsube S."/>
            <person name="Kotiranta H."/>
            <person name="LaButti K.M."/>
            <person name="Lechner B.E."/>
            <person name="Liimatainen K."/>
            <person name="Lipzen A."/>
            <person name="Lukacs Z."/>
            <person name="Mihaltcheva S."/>
            <person name="Morgado L.N."/>
            <person name="Niskanen T."/>
            <person name="Noordeloos M.E."/>
            <person name="Ohm R.A."/>
            <person name="Ortiz-Santana B."/>
            <person name="Ovrebo C."/>
            <person name="Racz N."/>
            <person name="Riley R."/>
            <person name="Savchenko A."/>
            <person name="Shiryaev A."/>
            <person name="Soop K."/>
            <person name="Spirin V."/>
            <person name="Szebenyi C."/>
            <person name="Tomsovsky M."/>
            <person name="Tulloss R.E."/>
            <person name="Uehling J."/>
            <person name="Grigoriev I.V."/>
            <person name="Vagvolgyi C."/>
            <person name="Papp T."/>
            <person name="Martin F.M."/>
            <person name="Miettinen O."/>
            <person name="Hibbett D.S."/>
            <person name="Nagy L.G."/>
        </authorList>
    </citation>
    <scope>NUCLEOTIDE SEQUENCE [LARGE SCALE GENOMIC DNA]</scope>
    <source>
        <strain evidence="6 7">CBS 962.96</strain>
    </source>
</reference>
<proteinExistence type="predicted"/>
<dbReference type="InterPro" id="IPR007219">
    <property type="entry name" value="XnlR_reg_dom"/>
</dbReference>
<dbReference type="EMBL" id="ML179035">
    <property type="protein sequence ID" value="THV08656.1"/>
    <property type="molecule type" value="Genomic_DNA"/>
</dbReference>
<dbReference type="InterPro" id="IPR036864">
    <property type="entry name" value="Zn2-C6_fun-type_DNA-bd_sf"/>
</dbReference>
<feature type="region of interest" description="Disordered" evidence="4">
    <location>
        <begin position="1"/>
        <end position="20"/>
    </location>
</feature>
<comment type="subcellular location">
    <subcellularLocation>
        <location evidence="1">Nucleus</location>
    </subcellularLocation>
</comment>
<evidence type="ECO:0000313" key="6">
    <source>
        <dbReference type="EMBL" id="THV08656.1"/>
    </source>
</evidence>
<feature type="compositionally biased region" description="Pro residues" evidence="4">
    <location>
        <begin position="758"/>
        <end position="767"/>
    </location>
</feature>
<keyword evidence="2" id="KW-0479">Metal-binding</keyword>